<evidence type="ECO:0000256" key="6">
    <source>
        <dbReference type="ARBA" id="ARBA00023288"/>
    </source>
</evidence>
<dbReference type="GO" id="GO:0052324">
    <property type="term" value="P:plant-type cell wall cellulose biosynthetic process"/>
    <property type="evidence" value="ECO:0007669"/>
    <property type="project" value="TreeGrafter"/>
</dbReference>
<evidence type="ECO:0000259" key="8">
    <source>
        <dbReference type="Pfam" id="PF25079"/>
    </source>
</evidence>
<accession>A0AAV3RN19</accession>
<evidence type="ECO:0000313" key="9">
    <source>
        <dbReference type="EMBL" id="GAA0183088.1"/>
    </source>
</evidence>
<keyword evidence="4" id="KW-0732">Signal</keyword>
<reference evidence="9 10" key="1">
    <citation type="submission" date="2024-01" db="EMBL/GenBank/DDBJ databases">
        <title>The complete chloroplast genome sequence of Lithospermum erythrorhizon: insights into the phylogenetic relationship among Boraginaceae species and the maternal lineages of purple gromwells.</title>
        <authorList>
            <person name="Okada T."/>
            <person name="Watanabe K."/>
        </authorList>
    </citation>
    <scope>NUCLEOTIDE SEQUENCE [LARGE SCALE GENOMIC DNA]</scope>
</reference>
<evidence type="ECO:0000256" key="1">
    <source>
        <dbReference type="ARBA" id="ARBA00004609"/>
    </source>
</evidence>
<evidence type="ECO:0000256" key="3">
    <source>
        <dbReference type="ARBA" id="ARBA00022622"/>
    </source>
</evidence>
<keyword evidence="6" id="KW-0449">Lipoprotein</keyword>
<evidence type="ECO:0000256" key="2">
    <source>
        <dbReference type="ARBA" id="ARBA00005507"/>
    </source>
</evidence>
<keyword evidence="10" id="KW-1185">Reference proteome</keyword>
<dbReference type="GO" id="GO:0005886">
    <property type="term" value="C:plasma membrane"/>
    <property type="evidence" value="ECO:0007669"/>
    <property type="project" value="UniProtKB-SubCell"/>
</dbReference>
<comment type="caution">
    <text evidence="9">The sequence shown here is derived from an EMBL/GenBank/DDBJ whole genome shotgun (WGS) entry which is preliminary data.</text>
</comment>
<dbReference type="GO" id="GO:0010215">
    <property type="term" value="P:cellulose microfibril organization"/>
    <property type="evidence" value="ECO:0007669"/>
    <property type="project" value="InterPro"/>
</dbReference>
<sequence length="419" mass="47576">MVNFSCVDGFDALDPNGNITIKWDVLVDNDGSSQDVRVTILNNQLYRHIDHPGWKLSWTWPDDGVIWHMTGAETMEQGNCYKFKGSQIPHCCKKKPVIIDLLPGVPYNKQVANCCKGGVLTSLTQEPDKNIAAFQMNIGSFKGTTPKMPENFTIGVRGYTCGDPFKVPPSKFTEDQGRRTTQALSTWNVTCSYSQFRASSSPKCCVSLSAFYNSTIVPCQKCSCACQGQSKCIKPGELPSVLQLQPNEEPEPQVGCTSHMCPIRIHWHVKQSYKEYWRVKITITNFNFVKNYTQWNLVVQHPNLRSIAQLFSFNYKPLYPYGQFTNDTGLFYGVQYYNDMLQQAGKNGNVQSEMLLHKDSDMFTFREGWGFPRKVVFNGEECVIPTPDDYPRLPNTANLPPQSNFFIFIFSMLLLPTIF</sequence>
<name>A0AAV3RN19_LITER</name>
<dbReference type="EMBL" id="BAABME010011001">
    <property type="protein sequence ID" value="GAA0183088.1"/>
    <property type="molecule type" value="Genomic_DNA"/>
</dbReference>
<dbReference type="Pfam" id="PF25079">
    <property type="entry name" value="COB_C"/>
    <property type="match status" value="1"/>
</dbReference>
<keyword evidence="3" id="KW-0472">Membrane</keyword>
<dbReference type="PANTHER" id="PTHR31673">
    <property type="entry name" value="PROTEIN COBRA"/>
    <property type="match status" value="1"/>
</dbReference>
<dbReference type="Proteomes" id="UP001454036">
    <property type="component" value="Unassembled WGS sequence"/>
</dbReference>
<evidence type="ECO:0000256" key="4">
    <source>
        <dbReference type="ARBA" id="ARBA00022729"/>
    </source>
</evidence>
<evidence type="ECO:0000256" key="5">
    <source>
        <dbReference type="ARBA" id="ARBA00023180"/>
    </source>
</evidence>
<dbReference type="InterPro" id="IPR056900">
    <property type="entry name" value="COB_C"/>
</dbReference>
<evidence type="ECO:0000313" key="10">
    <source>
        <dbReference type="Proteomes" id="UP001454036"/>
    </source>
</evidence>
<dbReference type="AlphaFoldDB" id="A0AAV3RN19"/>
<organism evidence="9 10">
    <name type="scientific">Lithospermum erythrorhizon</name>
    <name type="common">Purple gromwell</name>
    <name type="synonym">Lithospermum officinale var. erythrorhizon</name>
    <dbReference type="NCBI Taxonomy" id="34254"/>
    <lineage>
        <taxon>Eukaryota</taxon>
        <taxon>Viridiplantae</taxon>
        <taxon>Streptophyta</taxon>
        <taxon>Embryophyta</taxon>
        <taxon>Tracheophyta</taxon>
        <taxon>Spermatophyta</taxon>
        <taxon>Magnoliopsida</taxon>
        <taxon>eudicotyledons</taxon>
        <taxon>Gunneridae</taxon>
        <taxon>Pentapetalae</taxon>
        <taxon>asterids</taxon>
        <taxon>lamiids</taxon>
        <taxon>Boraginales</taxon>
        <taxon>Boraginaceae</taxon>
        <taxon>Boraginoideae</taxon>
        <taxon>Lithospermeae</taxon>
        <taxon>Lithospermum</taxon>
    </lineage>
</organism>
<evidence type="ECO:0000256" key="7">
    <source>
        <dbReference type="PIRNR" id="PIRNR038122"/>
    </source>
</evidence>
<comment type="subcellular location">
    <subcellularLocation>
        <location evidence="1">Cell membrane</location>
        <topology evidence="1">Lipid-anchor</topology>
        <topology evidence="1">GPI-anchor</topology>
    </subcellularLocation>
</comment>
<keyword evidence="3" id="KW-0336">GPI-anchor</keyword>
<protein>
    <recommendedName>
        <fullName evidence="7">COBRA-like protein</fullName>
    </recommendedName>
</protein>
<proteinExistence type="inferred from homology"/>
<dbReference type="Pfam" id="PF04833">
    <property type="entry name" value="COBRA"/>
    <property type="match status" value="1"/>
</dbReference>
<dbReference type="PIRSF" id="PIRSF038122">
    <property type="entry name" value="COBRA"/>
    <property type="match status" value="1"/>
</dbReference>
<keyword evidence="5" id="KW-0325">Glycoprotein</keyword>
<dbReference type="PANTHER" id="PTHR31673:SF30">
    <property type="entry name" value="COBRA-LIKE PROTEIN 6"/>
    <property type="match status" value="1"/>
</dbReference>
<feature type="domain" description="COBRA C-terminal" evidence="8">
    <location>
        <begin position="203"/>
        <end position="391"/>
    </location>
</feature>
<gene>
    <name evidence="9" type="ORF">LIER_30564</name>
</gene>
<dbReference type="InterPro" id="IPR006918">
    <property type="entry name" value="COBRA_pln"/>
</dbReference>
<dbReference type="GO" id="GO:0098552">
    <property type="term" value="C:side of membrane"/>
    <property type="evidence" value="ECO:0007669"/>
    <property type="project" value="UniProtKB-KW"/>
</dbReference>
<comment type="similarity">
    <text evidence="2 7">Belongs to the COBRA family.</text>
</comment>